<accession>A0ABU6Z1G6</accession>
<evidence type="ECO:0000256" key="1">
    <source>
        <dbReference type="SAM" id="MobiDB-lite"/>
    </source>
</evidence>
<name>A0ABU6Z1G6_9FABA</name>
<feature type="region of interest" description="Disordered" evidence="1">
    <location>
        <begin position="95"/>
        <end position="145"/>
    </location>
</feature>
<gene>
    <name evidence="2" type="ORF">PIB30_113685</name>
</gene>
<keyword evidence="3" id="KW-1185">Reference proteome</keyword>
<proteinExistence type="predicted"/>
<reference evidence="2 3" key="1">
    <citation type="journal article" date="2023" name="Plants (Basel)">
        <title>Bridging the Gap: Combining Genomics and Transcriptomics Approaches to Understand Stylosanthes scabra, an Orphan Legume from the Brazilian Caatinga.</title>
        <authorList>
            <person name="Ferreira-Neto J.R.C."/>
            <person name="da Silva M.D."/>
            <person name="Binneck E."/>
            <person name="de Melo N.F."/>
            <person name="da Silva R.H."/>
            <person name="de Melo A.L.T.M."/>
            <person name="Pandolfi V."/>
            <person name="Bustamante F.O."/>
            <person name="Brasileiro-Vidal A.C."/>
            <person name="Benko-Iseppon A.M."/>
        </authorList>
    </citation>
    <scope>NUCLEOTIDE SEQUENCE [LARGE SCALE GENOMIC DNA]</scope>
    <source>
        <tissue evidence="2">Leaves</tissue>
    </source>
</reference>
<evidence type="ECO:0000313" key="3">
    <source>
        <dbReference type="Proteomes" id="UP001341840"/>
    </source>
</evidence>
<dbReference type="Proteomes" id="UP001341840">
    <property type="component" value="Unassembled WGS sequence"/>
</dbReference>
<feature type="compositionally biased region" description="Polar residues" evidence="1">
    <location>
        <begin position="104"/>
        <end position="124"/>
    </location>
</feature>
<feature type="compositionally biased region" description="Basic and acidic residues" evidence="1">
    <location>
        <begin position="125"/>
        <end position="138"/>
    </location>
</feature>
<sequence>MVINVFEAMQHLDEEEAEECMKLDVIDKFVQEVQEEEILMKTKAFYEETFATFNASDDIDIEIVLQDITEESLHKNKQVKEESLKKIQKEEEEIAQKNEEGALQENTVIMQNNEENSVPENQVNTEKESQSSQKKTELKPLPANL</sequence>
<organism evidence="2 3">
    <name type="scientific">Stylosanthes scabra</name>
    <dbReference type="NCBI Taxonomy" id="79078"/>
    <lineage>
        <taxon>Eukaryota</taxon>
        <taxon>Viridiplantae</taxon>
        <taxon>Streptophyta</taxon>
        <taxon>Embryophyta</taxon>
        <taxon>Tracheophyta</taxon>
        <taxon>Spermatophyta</taxon>
        <taxon>Magnoliopsida</taxon>
        <taxon>eudicotyledons</taxon>
        <taxon>Gunneridae</taxon>
        <taxon>Pentapetalae</taxon>
        <taxon>rosids</taxon>
        <taxon>fabids</taxon>
        <taxon>Fabales</taxon>
        <taxon>Fabaceae</taxon>
        <taxon>Papilionoideae</taxon>
        <taxon>50 kb inversion clade</taxon>
        <taxon>dalbergioids sensu lato</taxon>
        <taxon>Dalbergieae</taxon>
        <taxon>Pterocarpus clade</taxon>
        <taxon>Stylosanthes</taxon>
    </lineage>
</organism>
<evidence type="ECO:0000313" key="2">
    <source>
        <dbReference type="EMBL" id="MED6215435.1"/>
    </source>
</evidence>
<comment type="caution">
    <text evidence="2">The sequence shown here is derived from an EMBL/GenBank/DDBJ whole genome shotgun (WGS) entry which is preliminary data.</text>
</comment>
<protein>
    <submittedName>
        <fullName evidence="2">Uncharacterized protein</fullName>
    </submittedName>
</protein>
<dbReference type="EMBL" id="JASCZI010251141">
    <property type="protein sequence ID" value="MED6215435.1"/>
    <property type="molecule type" value="Genomic_DNA"/>
</dbReference>
<feature type="non-terminal residue" evidence="2">
    <location>
        <position position="145"/>
    </location>
</feature>